<sequence>MRLEAKESRVNHTLGTGFSLADRHFNDASSHWLQIDHHLVVTRSSSTCLCPGYCPVLGTDKHAISNQDITSPKRPCGLSRPQDASEAQCSRKRLEETA</sequence>
<feature type="region of interest" description="Disordered" evidence="1">
    <location>
        <begin position="65"/>
        <end position="98"/>
    </location>
</feature>
<gene>
    <name evidence="2" type="ORF">PGT21_010973</name>
</gene>
<dbReference type="AlphaFoldDB" id="A0A5B0PG21"/>
<name>A0A5B0PG21_PUCGR</name>
<protein>
    <submittedName>
        <fullName evidence="2">Uncharacterized protein</fullName>
    </submittedName>
</protein>
<proteinExistence type="predicted"/>
<dbReference type="EMBL" id="VSWC01000054">
    <property type="protein sequence ID" value="KAA1099534.1"/>
    <property type="molecule type" value="Genomic_DNA"/>
</dbReference>
<evidence type="ECO:0000256" key="1">
    <source>
        <dbReference type="SAM" id="MobiDB-lite"/>
    </source>
</evidence>
<keyword evidence="3" id="KW-1185">Reference proteome</keyword>
<evidence type="ECO:0000313" key="3">
    <source>
        <dbReference type="Proteomes" id="UP000324748"/>
    </source>
</evidence>
<organism evidence="2 3">
    <name type="scientific">Puccinia graminis f. sp. tritici</name>
    <dbReference type="NCBI Taxonomy" id="56615"/>
    <lineage>
        <taxon>Eukaryota</taxon>
        <taxon>Fungi</taxon>
        <taxon>Dikarya</taxon>
        <taxon>Basidiomycota</taxon>
        <taxon>Pucciniomycotina</taxon>
        <taxon>Pucciniomycetes</taxon>
        <taxon>Pucciniales</taxon>
        <taxon>Pucciniaceae</taxon>
        <taxon>Puccinia</taxon>
    </lineage>
</organism>
<comment type="caution">
    <text evidence="2">The sequence shown here is derived from an EMBL/GenBank/DDBJ whole genome shotgun (WGS) entry which is preliminary data.</text>
</comment>
<dbReference type="Proteomes" id="UP000324748">
    <property type="component" value="Unassembled WGS sequence"/>
</dbReference>
<accession>A0A5B0PG21</accession>
<reference evidence="2 3" key="1">
    <citation type="submission" date="2019-05" db="EMBL/GenBank/DDBJ databases">
        <title>Emergence of the Ug99 lineage of the wheat stem rust pathogen through somatic hybridization.</title>
        <authorList>
            <person name="Li F."/>
            <person name="Upadhyaya N.M."/>
            <person name="Sperschneider J."/>
            <person name="Matny O."/>
            <person name="Nguyen-Phuc H."/>
            <person name="Mago R."/>
            <person name="Raley C."/>
            <person name="Miller M.E."/>
            <person name="Silverstein K.A.T."/>
            <person name="Henningsen E."/>
            <person name="Hirsch C.D."/>
            <person name="Visser B."/>
            <person name="Pretorius Z.A."/>
            <person name="Steffenson B.J."/>
            <person name="Schwessinger B."/>
            <person name="Dodds P.N."/>
            <person name="Figueroa M."/>
        </authorList>
    </citation>
    <scope>NUCLEOTIDE SEQUENCE [LARGE SCALE GENOMIC DNA]</scope>
    <source>
        <strain evidence="2">21-0</strain>
    </source>
</reference>
<evidence type="ECO:0000313" key="2">
    <source>
        <dbReference type="EMBL" id="KAA1099534.1"/>
    </source>
</evidence>